<keyword evidence="3" id="KW-0812">Transmembrane</keyword>
<dbReference type="RefSeq" id="WP_116615986.1">
    <property type="nucleotide sequence ID" value="NZ_CALDWB010000008.1"/>
</dbReference>
<comment type="similarity">
    <text evidence="2">Belongs to the LemA family.</text>
</comment>
<dbReference type="InterPro" id="IPR023353">
    <property type="entry name" value="LemA-like_dom_sf"/>
</dbReference>
<dbReference type="Pfam" id="PF04011">
    <property type="entry name" value="LemA"/>
    <property type="match status" value="1"/>
</dbReference>
<dbReference type="InterPro" id="IPR007156">
    <property type="entry name" value="MamQ_LemA"/>
</dbReference>
<sequence>MKTKKSLALIVVVLIVLLCFGACSSYNGLVNKQEAATTALANVQATYQRRADLIPNLAKTVQAYAKHERETFEAVTQARASVSQIKLDADNLTPEALQKFQNAQGELSQALGKLMVVAERYPELKANENFKSLQIQLEGTENRINEARQQYNEVVQDYNQSVRRFPNNIFAGIFGFNRMSKFEASAGAEKAPQLNFD</sequence>
<keyword evidence="6" id="KW-0175">Coiled coil</keyword>
<proteinExistence type="inferred from homology"/>
<keyword evidence="5" id="KW-0472">Membrane</keyword>
<accession>A0A2U0UIL8</accession>
<dbReference type="PANTHER" id="PTHR34478">
    <property type="entry name" value="PROTEIN LEMA"/>
    <property type="match status" value="1"/>
</dbReference>
<name>A0A2U0UIL8_9BACT</name>
<reference evidence="7 8" key="1">
    <citation type="submission" date="2018-05" db="EMBL/GenBank/DDBJ databases">
        <title>Genomic Encyclopedia of Type Strains, Phase IV (KMG-IV): sequencing the most valuable type-strain genomes for metagenomic binning, comparative biology and taxonomic classification.</title>
        <authorList>
            <person name="Goeker M."/>
        </authorList>
    </citation>
    <scope>NUCLEOTIDE SEQUENCE [LARGE SCALE GENOMIC DNA]</scope>
    <source>
        <strain evidence="7 8">DSM 100333</strain>
    </source>
</reference>
<keyword evidence="8" id="KW-1185">Reference proteome</keyword>
<keyword evidence="4" id="KW-1133">Transmembrane helix</keyword>
<comment type="caution">
    <text evidence="7">The sequence shown here is derived from an EMBL/GenBank/DDBJ whole genome shotgun (WGS) entry which is preliminary data.</text>
</comment>
<comment type="subcellular location">
    <subcellularLocation>
        <location evidence="1">Membrane</location>
        <topology evidence="1">Single-pass membrane protein</topology>
    </subcellularLocation>
</comment>
<dbReference type="GO" id="GO:0016020">
    <property type="term" value="C:membrane"/>
    <property type="evidence" value="ECO:0007669"/>
    <property type="project" value="UniProtKB-SubCell"/>
</dbReference>
<feature type="coiled-coil region" evidence="6">
    <location>
        <begin position="130"/>
        <end position="164"/>
    </location>
</feature>
<dbReference type="OrthoDB" id="9804152at2"/>
<evidence type="ECO:0000256" key="6">
    <source>
        <dbReference type="SAM" id="Coils"/>
    </source>
</evidence>
<dbReference type="SUPFAM" id="SSF140478">
    <property type="entry name" value="LemA-like"/>
    <property type="match status" value="1"/>
</dbReference>
<dbReference type="EMBL" id="QENY01000004">
    <property type="protein sequence ID" value="PVX57473.1"/>
    <property type="molecule type" value="Genomic_DNA"/>
</dbReference>
<dbReference type="AlphaFoldDB" id="A0A2U0UIL8"/>
<dbReference type="Proteomes" id="UP000245870">
    <property type="component" value="Unassembled WGS sequence"/>
</dbReference>
<evidence type="ECO:0000256" key="1">
    <source>
        <dbReference type="ARBA" id="ARBA00004167"/>
    </source>
</evidence>
<evidence type="ECO:0000256" key="5">
    <source>
        <dbReference type="ARBA" id="ARBA00023136"/>
    </source>
</evidence>
<evidence type="ECO:0000313" key="8">
    <source>
        <dbReference type="Proteomes" id="UP000245870"/>
    </source>
</evidence>
<organism evidence="7 8">
    <name type="scientific">Hallella colorans</name>
    <dbReference type="NCBI Taxonomy" id="1703337"/>
    <lineage>
        <taxon>Bacteria</taxon>
        <taxon>Pseudomonadati</taxon>
        <taxon>Bacteroidota</taxon>
        <taxon>Bacteroidia</taxon>
        <taxon>Bacteroidales</taxon>
        <taxon>Prevotellaceae</taxon>
        <taxon>Hallella</taxon>
    </lineage>
</organism>
<gene>
    <name evidence="7" type="ORF">C7379_10489</name>
</gene>
<dbReference type="PANTHER" id="PTHR34478:SF2">
    <property type="entry name" value="MEMBRANE PROTEIN"/>
    <property type="match status" value="1"/>
</dbReference>
<dbReference type="Gene3D" id="1.20.1440.20">
    <property type="entry name" value="LemA-like domain"/>
    <property type="match status" value="1"/>
</dbReference>
<evidence type="ECO:0000256" key="2">
    <source>
        <dbReference type="ARBA" id="ARBA00008854"/>
    </source>
</evidence>
<protein>
    <submittedName>
        <fullName evidence="7">LemA protein</fullName>
    </submittedName>
</protein>
<evidence type="ECO:0000313" key="7">
    <source>
        <dbReference type="EMBL" id="PVX57473.1"/>
    </source>
</evidence>
<evidence type="ECO:0000256" key="4">
    <source>
        <dbReference type="ARBA" id="ARBA00022989"/>
    </source>
</evidence>
<evidence type="ECO:0000256" key="3">
    <source>
        <dbReference type="ARBA" id="ARBA00022692"/>
    </source>
</evidence>